<dbReference type="Pfam" id="PF06212">
    <property type="entry name" value="GRIM-19"/>
    <property type="match status" value="1"/>
</dbReference>
<keyword evidence="14" id="KW-1185">Reference proteome</keyword>
<evidence type="ECO:0000256" key="5">
    <source>
        <dbReference type="ARBA" id="ARBA00022692"/>
    </source>
</evidence>
<dbReference type="Proteomes" id="UP000436088">
    <property type="component" value="Unassembled WGS sequence"/>
</dbReference>
<evidence type="ECO:0000256" key="12">
    <source>
        <dbReference type="SAM" id="MobiDB-lite"/>
    </source>
</evidence>
<keyword evidence="6 11" id="KW-0999">Mitochondrion inner membrane</keyword>
<evidence type="ECO:0000256" key="11">
    <source>
        <dbReference type="RuleBase" id="RU368034"/>
    </source>
</evidence>
<feature type="compositionally biased region" description="Polar residues" evidence="12">
    <location>
        <begin position="115"/>
        <end position="140"/>
    </location>
</feature>
<evidence type="ECO:0000256" key="2">
    <source>
        <dbReference type="ARBA" id="ARBA00007312"/>
    </source>
</evidence>
<protein>
    <recommendedName>
        <fullName evidence="11">NADH dehydrogenase [ubiquinone] 1 alpha subcomplex subunit 13</fullName>
    </recommendedName>
</protein>
<keyword evidence="9 11" id="KW-0496">Mitochondrion</keyword>
<evidence type="ECO:0000256" key="6">
    <source>
        <dbReference type="ARBA" id="ARBA00022792"/>
    </source>
</evidence>
<evidence type="ECO:0000256" key="10">
    <source>
        <dbReference type="ARBA" id="ARBA00023136"/>
    </source>
</evidence>
<keyword evidence="8" id="KW-1133">Transmembrane helix</keyword>
<dbReference type="AlphaFoldDB" id="A0A6A3BSH2"/>
<comment type="similarity">
    <text evidence="2 11">Belongs to the complex I NDUFA13 subunit family.</text>
</comment>
<proteinExistence type="inferred from homology"/>
<dbReference type="GO" id="GO:0045271">
    <property type="term" value="C:respiratory chain complex I"/>
    <property type="evidence" value="ECO:0007669"/>
    <property type="project" value="UniProtKB-UniRule"/>
</dbReference>
<keyword evidence="5" id="KW-0812">Transmembrane</keyword>
<dbReference type="PANTHER" id="PTHR12966:SF0">
    <property type="entry name" value="NADH DEHYDROGENASE [UBIQUINONE] 1 ALPHA SUBCOMPLEX SUBUNIT 13"/>
    <property type="match status" value="1"/>
</dbReference>
<reference evidence="13" key="1">
    <citation type="submission" date="2019-09" db="EMBL/GenBank/DDBJ databases">
        <title>Draft genome information of white flower Hibiscus syriacus.</title>
        <authorList>
            <person name="Kim Y.-M."/>
        </authorList>
    </citation>
    <scope>NUCLEOTIDE SEQUENCE [LARGE SCALE GENOMIC DNA]</scope>
    <source>
        <strain evidence="13">YM2019G1</strain>
    </source>
</reference>
<evidence type="ECO:0000256" key="1">
    <source>
        <dbReference type="ARBA" id="ARBA00004298"/>
    </source>
</evidence>
<evidence type="ECO:0000256" key="3">
    <source>
        <dbReference type="ARBA" id="ARBA00022448"/>
    </source>
</evidence>
<sequence length="285" mass="32573">MKSSNVDHVWIDLCFGGSWENVHGVLQYMPLPMNLQLKLSLKKLTYETLMLRVSKKLNLEPLSGFRLSYQRNGKVYLLTDNEDVEQFIAYINVSSDDVTLYVVEPRSSIVGSVAGSNQLSGSKNPQPFSNPNLNQLSAPNSGFRIDQLDDDEPREKIVSTSQYSKFDLGQYPDFDIGQYTDFDDVSEEETDPAWISPAMGTEIFGDGDGFRRREALKEEKYAARRAILPVLQAEEDERFVKEWKKYLEYEAEVMKDVPGWKVGENVYNSGRWMPPATGELRPEVW</sequence>
<organism evidence="13 14">
    <name type="scientific">Hibiscus syriacus</name>
    <name type="common">Rose of Sharon</name>
    <dbReference type="NCBI Taxonomy" id="106335"/>
    <lineage>
        <taxon>Eukaryota</taxon>
        <taxon>Viridiplantae</taxon>
        <taxon>Streptophyta</taxon>
        <taxon>Embryophyta</taxon>
        <taxon>Tracheophyta</taxon>
        <taxon>Spermatophyta</taxon>
        <taxon>Magnoliopsida</taxon>
        <taxon>eudicotyledons</taxon>
        <taxon>Gunneridae</taxon>
        <taxon>Pentapetalae</taxon>
        <taxon>rosids</taxon>
        <taxon>malvids</taxon>
        <taxon>Malvales</taxon>
        <taxon>Malvaceae</taxon>
        <taxon>Malvoideae</taxon>
        <taxon>Hibiscus</taxon>
    </lineage>
</organism>
<keyword evidence="4 11" id="KW-0679">Respiratory chain</keyword>
<evidence type="ECO:0000256" key="7">
    <source>
        <dbReference type="ARBA" id="ARBA00022982"/>
    </source>
</evidence>
<name>A0A6A3BSH2_HIBSY</name>
<feature type="region of interest" description="Disordered" evidence="12">
    <location>
        <begin position="115"/>
        <end position="147"/>
    </location>
</feature>
<evidence type="ECO:0000256" key="9">
    <source>
        <dbReference type="ARBA" id="ARBA00023128"/>
    </source>
</evidence>
<dbReference type="InterPro" id="IPR009346">
    <property type="entry name" value="GRIM-19"/>
</dbReference>
<comment type="function">
    <text evidence="11">Complex I functions in the transfer of electrons from NADH to the respiratory chain. Accessory subunit of the mitochondrial membrane respiratory chain NADH dehydrogenase (Complex I), that is believed not to be involved in catalysis.</text>
</comment>
<dbReference type="PANTHER" id="PTHR12966">
    <property type="entry name" value="NADH DEHYDROGENASE UBIQUINONE 1 ALPHA SUBCOMPLEX SUBUNIT 13"/>
    <property type="match status" value="1"/>
</dbReference>
<evidence type="ECO:0000256" key="8">
    <source>
        <dbReference type="ARBA" id="ARBA00022989"/>
    </source>
</evidence>
<comment type="subcellular location">
    <subcellularLocation>
        <location evidence="1 11">Mitochondrion inner membrane</location>
        <topology evidence="1 11">Single-pass membrane protein</topology>
        <orientation evidence="1 11">Matrix side</orientation>
    </subcellularLocation>
</comment>
<dbReference type="GO" id="GO:0005743">
    <property type="term" value="C:mitochondrial inner membrane"/>
    <property type="evidence" value="ECO:0007669"/>
    <property type="project" value="UniProtKB-SubCell"/>
</dbReference>
<comment type="caution">
    <text evidence="13">The sequence shown here is derived from an EMBL/GenBank/DDBJ whole genome shotgun (WGS) entry which is preliminary data.</text>
</comment>
<keyword evidence="7 11" id="KW-0249">Electron transport</keyword>
<keyword evidence="10" id="KW-0472">Membrane</keyword>
<evidence type="ECO:0000313" key="14">
    <source>
        <dbReference type="Proteomes" id="UP000436088"/>
    </source>
</evidence>
<dbReference type="EMBL" id="VEPZ02000813">
    <property type="protein sequence ID" value="KAE8718368.1"/>
    <property type="molecule type" value="Genomic_DNA"/>
</dbReference>
<evidence type="ECO:0000313" key="13">
    <source>
        <dbReference type="EMBL" id="KAE8718368.1"/>
    </source>
</evidence>
<evidence type="ECO:0000256" key="4">
    <source>
        <dbReference type="ARBA" id="ARBA00022660"/>
    </source>
</evidence>
<accession>A0A6A3BSH2</accession>
<gene>
    <name evidence="13" type="ORF">F3Y22_tig00110015pilonHSYRG00256</name>
</gene>
<keyword evidence="3 11" id="KW-0813">Transport</keyword>